<dbReference type="InterPro" id="IPR036761">
    <property type="entry name" value="TTHA0802/YceI-like_sf"/>
</dbReference>
<evidence type="ECO:0000256" key="1">
    <source>
        <dbReference type="SAM" id="SignalP"/>
    </source>
</evidence>
<dbReference type="KEGG" id="aaqi:AAQM_0501"/>
<proteinExistence type="predicted"/>
<organism evidence="3 4">
    <name type="scientific">Arcobacter aquimarinus</name>
    <dbReference type="NCBI Taxonomy" id="1315211"/>
    <lineage>
        <taxon>Bacteria</taxon>
        <taxon>Pseudomonadati</taxon>
        <taxon>Campylobacterota</taxon>
        <taxon>Epsilonproteobacteria</taxon>
        <taxon>Campylobacterales</taxon>
        <taxon>Arcobacteraceae</taxon>
        <taxon>Arcobacter</taxon>
    </lineage>
</organism>
<feature type="signal peptide" evidence="1">
    <location>
        <begin position="1"/>
        <end position="16"/>
    </location>
</feature>
<keyword evidence="4" id="KW-1185">Reference proteome</keyword>
<dbReference type="Proteomes" id="UP000502065">
    <property type="component" value="Chromosome"/>
</dbReference>
<accession>A0AAE7B0V7</accession>
<dbReference type="PANTHER" id="PTHR34406:SF1">
    <property type="entry name" value="PROTEIN YCEI"/>
    <property type="match status" value="1"/>
</dbReference>
<dbReference type="SMART" id="SM00867">
    <property type="entry name" value="YceI"/>
    <property type="match status" value="1"/>
</dbReference>
<keyword evidence="1" id="KW-0732">Signal</keyword>
<dbReference type="Pfam" id="PF04264">
    <property type="entry name" value="YceI"/>
    <property type="match status" value="1"/>
</dbReference>
<reference evidence="3 4" key="1">
    <citation type="submission" date="2018-07" db="EMBL/GenBank/DDBJ databases">
        <title>Identification of phenol metabolism pathways in Arcobacter.</title>
        <authorList>
            <person name="Miller W.G."/>
            <person name="Yee E."/>
            <person name="Bono J.L."/>
        </authorList>
    </citation>
    <scope>NUCLEOTIDE SEQUENCE [LARGE SCALE GENOMIC DNA]</scope>
    <source>
        <strain evidence="3 4">W63</strain>
    </source>
</reference>
<protein>
    <submittedName>
        <fullName evidence="3">YceI-like domain-containing periplasmic protein</fullName>
    </submittedName>
</protein>
<dbReference type="Gene3D" id="2.40.128.110">
    <property type="entry name" value="Lipid/polyisoprenoid-binding, YceI-like"/>
    <property type="match status" value="1"/>
</dbReference>
<name>A0AAE7B0V7_9BACT</name>
<feature type="domain" description="Lipid/polyisoprenoid-binding YceI-like" evidence="2">
    <location>
        <begin position="18"/>
        <end position="172"/>
    </location>
</feature>
<sequence length="173" mass="19524">MYKVALFLILSLGAFASDLSIVKGEIKAHTEVFGDSEINPQTTHIKSLLTIADKIESIKGEVFFETLSLVSSKKDRDEHMYKLLDSEVHKVISFTIKNIVKNDTNYDINGVISLNGVKKEITVKSDINEQNNQIVMVGGFSFNLTDFNLEPPTLLFLTVRNQVDINYNIELKR</sequence>
<feature type="chain" id="PRO_5042199767" evidence="1">
    <location>
        <begin position="17"/>
        <end position="173"/>
    </location>
</feature>
<dbReference type="InterPro" id="IPR007372">
    <property type="entry name" value="Lipid/polyisoprenoid-bd_YceI"/>
</dbReference>
<evidence type="ECO:0000313" key="4">
    <source>
        <dbReference type="Proteomes" id="UP000502065"/>
    </source>
</evidence>
<evidence type="ECO:0000313" key="3">
    <source>
        <dbReference type="EMBL" id="QKE25274.1"/>
    </source>
</evidence>
<dbReference type="RefSeq" id="WP_129094167.1">
    <property type="nucleotide sequence ID" value="NZ_CBCSAE010000001.1"/>
</dbReference>
<dbReference type="SUPFAM" id="SSF101874">
    <property type="entry name" value="YceI-like"/>
    <property type="match status" value="1"/>
</dbReference>
<gene>
    <name evidence="3" type="ORF">AAQM_0501</name>
</gene>
<evidence type="ECO:0000259" key="2">
    <source>
        <dbReference type="SMART" id="SM00867"/>
    </source>
</evidence>
<dbReference type="AlphaFoldDB" id="A0AAE7B0V7"/>
<dbReference type="EMBL" id="CP030944">
    <property type="protein sequence ID" value="QKE25274.1"/>
    <property type="molecule type" value="Genomic_DNA"/>
</dbReference>
<dbReference type="PANTHER" id="PTHR34406">
    <property type="entry name" value="PROTEIN YCEI"/>
    <property type="match status" value="1"/>
</dbReference>